<keyword evidence="2" id="KW-0812">Transmembrane</keyword>
<dbReference type="Gene3D" id="1.10.260.40">
    <property type="entry name" value="lambda repressor-like DNA-binding domains"/>
    <property type="match status" value="1"/>
</dbReference>
<gene>
    <name evidence="4" type="ORF">HMPREF9013_1166</name>
</gene>
<dbReference type="Pfam" id="PF12844">
    <property type="entry name" value="HTH_19"/>
    <property type="match status" value="1"/>
</dbReference>
<keyword evidence="2" id="KW-0472">Membrane</keyword>
<dbReference type="CDD" id="cd00093">
    <property type="entry name" value="HTH_XRE"/>
    <property type="match status" value="1"/>
</dbReference>
<dbReference type="InterPro" id="IPR036116">
    <property type="entry name" value="FN3_sf"/>
</dbReference>
<keyword evidence="4" id="KW-0238">DNA-binding</keyword>
<accession>D2MPP1</accession>
<dbReference type="SUPFAM" id="SSF49265">
    <property type="entry name" value="Fibronectin type III"/>
    <property type="match status" value="1"/>
</dbReference>
<dbReference type="PROSITE" id="PS50943">
    <property type="entry name" value="HTH_CROC1"/>
    <property type="match status" value="1"/>
</dbReference>
<dbReference type="InterPro" id="IPR009091">
    <property type="entry name" value="RCC1/BLIP-II"/>
</dbReference>
<dbReference type="CDD" id="cd00063">
    <property type="entry name" value="FN3"/>
    <property type="match status" value="1"/>
</dbReference>
<feature type="domain" description="HTH cro/C1-type" evidence="3">
    <location>
        <begin position="9"/>
        <end position="63"/>
    </location>
</feature>
<comment type="caution">
    <text evidence="4">The sequence shown here is derived from an EMBL/GenBank/DDBJ whole genome shotgun (WGS) entry which is preliminary data.</text>
</comment>
<dbReference type="Pfam" id="PF13540">
    <property type="entry name" value="RCC1_2"/>
    <property type="match status" value="1"/>
</dbReference>
<dbReference type="PANTHER" id="PTHR46708:SF2">
    <property type="entry name" value="FIBRONECTIN TYPE-III DOMAIN-CONTAINING PROTEIN"/>
    <property type="match status" value="1"/>
</dbReference>
<keyword evidence="1" id="KW-0677">Repeat</keyword>
<dbReference type="InterPro" id="IPR003961">
    <property type="entry name" value="FN3_dom"/>
</dbReference>
<dbReference type="OrthoDB" id="9796385at2"/>
<dbReference type="SMART" id="SM00060">
    <property type="entry name" value="FN3"/>
    <property type="match status" value="2"/>
</dbReference>
<dbReference type="eggNOG" id="COG5184">
    <property type="taxonomic scope" value="Bacteria"/>
</dbReference>
<dbReference type="SUPFAM" id="SSF47413">
    <property type="entry name" value="lambda repressor-like DNA-binding domains"/>
    <property type="match status" value="1"/>
</dbReference>
<dbReference type="STRING" id="679192.HMPREF9013_1166"/>
<dbReference type="InterPro" id="IPR001387">
    <property type="entry name" value="Cro/C1-type_HTH"/>
</dbReference>
<feature type="transmembrane region" description="Helical" evidence="2">
    <location>
        <begin position="144"/>
        <end position="166"/>
    </location>
</feature>
<dbReference type="AlphaFoldDB" id="D2MPP1"/>
<keyword evidence="5" id="KW-1185">Reference proteome</keyword>
<dbReference type="SMART" id="SM00530">
    <property type="entry name" value="HTH_XRE"/>
    <property type="match status" value="1"/>
</dbReference>
<dbReference type="Pfam" id="PF00041">
    <property type="entry name" value="fn3"/>
    <property type="match status" value="1"/>
</dbReference>
<dbReference type="Gene3D" id="2.60.40.10">
    <property type="entry name" value="Immunoglobulins"/>
    <property type="match status" value="1"/>
</dbReference>
<dbReference type="Gene3D" id="2.130.10.30">
    <property type="entry name" value="Regulator of chromosome condensation 1/beta-lactamase-inhibitor protein II"/>
    <property type="match status" value="1"/>
</dbReference>
<dbReference type="PANTHER" id="PTHR46708">
    <property type="entry name" value="TENASCIN"/>
    <property type="match status" value="1"/>
</dbReference>
<evidence type="ECO:0000259" key="3">
    <source>
        <dbReference type="PROSITE" id="PS50943"/>
    </source>
</evidence>
<dbReference type="InterPro" id="IPR013783">
    <property type="entry name" value="Ig-like_fold"/>
</dbReference>
<keyword evidence="2" id="KW-1133">Transmembrane helix</keyword>
<sequence length="685" mass="75864">MINKFPNKLRDLRKSLGYAQGEMASRLDISVKDYMNWENGNSLPAFSQIQKMAILFNIPVELLMDNRKEISQDLLDTLSKSVIIPSFVQAKKEASQTATMDLASKVQSVDAFEETKVMSTIQDNQHKKEIKEEVEKRKKISRKAIWIGSGVTASVILLVVLISLFFNRKNTLAISDMNRLALGKHFSMYIEDNGNVKIRGNLSHKNAFENLVQVSAYGDHAVGLKKDGTVVSNESNDDVSKMKSIQMIAAGHDHILALKKDGTVVCSGNDNACAVSDWKNVKRVYAGKNVSFGVQGDGKVLVAGDGSEVKGMSGVQSIRANDQMIVIVRTEGRVQVIAKGKKEVPNGSHLSGVKDVALTQDGIFAIDQNHKIQWSLVNEEKTSFDKVTLARWQNIRFIAGQGDTLVGIDQNGRMTGIGNNSSNQYENTAPLAEPQAKKLGQVKNIKFTETTANVNITWDAVENADRYHVTIDTEPALDLKDIASNSTSVPTTKLESGKTYKVTITALSDKKDQYAESDVTTINYTYNQKVIDLDSPKNVTNQVTKNGWTFKWDKVEHADYYKIVYDGRVLVDKQLETTYHIDNEGIPENSEHTIEITAHSNQPKVYRDSAPTKVRAVYTLKKYNVTFVFTKNGSVVGRKSYTLARGSYPLGSIIQDGDIPGGYHLSNPGQEVDISKSGEQHVEVK</sequence>
<dbReference type="InterPro" id="IPR050991">
    <property type="entry name" value="ECM_Regulatory_Proteins"/>
</dbReference>
<dbReference type="EMBL" id="ADFR01000013">
    <property type="protein sequence ID" value="EFC05461.1"/>
    <property type="molecule type" value="Genomic_DNA"/>
</dbReference>
<proteinExistence type="predicted"/>
<name>D2MPP1_9FIRM</name>
<organism evidence="4 5">
    <name type="scientific">Bulleidia extructa W1219</name>
    <dbReference type="NCBI Taxonomy" id="679192"/>
    <lineage>
        <taxon>Bacteria</taxon>
        <taxon>Bacillati</taxon>
        <taxon>Bacillota</taxon>
        <taxon>Erysipelotrichia</taxon>
        <taxon>Erysipelotrichales</taxon>
        <taxon>Erysipelotrichaceae</taxon>
        <taxon>Bulleidia</taxon>
    </lineage>
</organism>
<evidence type="ECO:0000313" key="5">
    <source>
        <dbReference type="Proteomes" id="UP000005017"/>
    </source>
</evidence>
<protein>
    <submittedName>
        <fullName evidence="4">DNA-binding helix-turn-helix protein</fullName>
    </submittedName>
</protein>
<dbReference type="GO" id="GO:0003677">
    <property type="term" value="F:DNA binding"/>
    <property type="evidence" value="ECO:0007669"/>
    <property type="project" value="UniProtKB-KW"/>
</dbReference>
<dbReference type="Proteomes" id="UP000005017">
    <property type="component" value="Unassembled WGS sequence"/>
</dbReference>
<dbReference type="SUPFAM" id="SSF50985">
    <property type="entry name" value="RCC1/BLIP-II"/>
    <property type="match status" value="1"/>
</dbReference>
<evidence type="ECO:0000256" key="2">
    <source>
        <dbReference type="SAM" id="Phobius"/>
    </source>
</evidence>
<evidence type="ECO:0000313" key="4">
    <source>
        <dbReference type="EMBL" id="EFC05461.1"/>
    </source>
</evidence>
<dbReference type="RefSeq" id="WP_006627354.1">
    <property type="nucleotide sequence ID" value="NZ_ADFR01000013.1"/>
</dbReference>
<dbReference type="InterPro" id="IPR010982">
    <property type="entry name" value="Lambda_DNA-bd_dom_sf"/>
</dbReference>
<evidence type="ECO:0000256" key="1">
    <source>
        <dbReference type="ARBA" id="ARBA00022737"/>
    </source>
</evidence>
<reference evidence="5" key="1">
    <citation type="submission" date="2009-12" db="EMBL/GenBank/DDBJ databases">
        <title>Sequence of Clostridiales genomosp. BVAB3 str. UPII9-5.</title>
        <authorList>
            <person name="Madupu R."/>
            <person name="Durkin A.S."/>
            <person name="Torralba M."/>
            <person name="Methe B."/>
            <person name="Sutton G.G."/>
            <person name="Strausberg R.L."/>
            <person name="Nelson K.E."/>
        </authorList>
    </citation>
    <scope>NUCLEOTIDE SEQUENCE [LARGE SCALE GENOMIC DNA]</scope>
    <source>
        <strain evidence="5">W1219</strain>
    </source>
</reference>